<evidence type="ECO:0000313" key="1">
    <source>
        <dbReference type="EMBL" id="QBY50758.1"/>
    </source>
</evidence>
<dbReference type="Gene3D" id="3.40.630.30">
    <property type="match status" value="1"/>
</dbReference>
<reference evidence="1 2" key="1">
    <citation type="submission" date="2019-03" db="EMBL/GenBank/DDBJ databases">
        <title>Efficiently degradation of phenoxyalkanoic acid herbicides by Cupriavidus oxalaticus strain X32.</title>
        <authorList>
            <person name="Sheng X."/>
        </authorList>
    </citation>
    <scope>NUCLEOTIDE SEQUENCE [LARGE SCALE GENOMIC DNA]</scope>
    <source>
        <strain evidence="1 2">X32</strain>
    </source>
</reference>
<dbReference type="Proteomes" id="UP000295294">
    <property type="component" value="Chromosome 1"/>
</dbReference>
<dbReference type="RefSeq" id="WP_135703368.1">
    <property type="nucleotide sequence ID" value="NZ_CP038634.1"/>
</dbReference>
<proteinExistence type="predicted"/>
<name>A0A4P7L5D3_9BURK</name>
<accession>A0A4P7L5D3</accession>
<sequence length="318" mass="36848">MDINQSKYRELCETELSIPLSSRAWWLDATVGADRWSVALVERAGKVIAAMPYVKKTRYGFVILTQPPAGNGLGPWLACKDAKPTKLLSQQKELMTNLIEQLPRFDHFVQAWDYNNTNWLPFFWKGYRQTTRYTYILPDLSDETSLWSAMQPTVKQDIRKASDRFNLRVRHTDNIDEFLPLNRNVGIDPKWRRGYSDNVARRIDAACKERGKRRIFIVEDEQGRPHYSAYLVWDEQSAYGLMGGANRDMPSNTGAGSYCIWETIRFASTVTKVYDFSGSMLESVERFFRGFGAVQRPYFLITKTPSRALSLYQLMRSR</sequence>
<dbReference type="AlphaFoldDB" id="A0A4P7L5D3"/>
<dbReference type="KEGG" id="cox:E0W60_06175"/>
<dbReference type="SUPFAM" id="SSF55729">
    <property type="entry name" value="Acyl-CoA N-acyltransferases (Nat)"/>
    <property type="match status" value="1"/>
</dbReference>
<organism evidence="1 2">
    <name type="scientific">Cupriavidus oxalaticus</name>
    <dbReference type="NCBI Taxonomy" id="96344"/>
    <lineage>
        <taxon>Bacteria</taxon>
        <taxon>Pseudomonadati</taxon>
        <taxon>Pseudomonadota</taxon>
        <taxon>Betaproteobacteria</taxon>
        <taxon>Burkholderiales</taxon>
        <taxon>Burkholderiaceae</taxon>
        <taxon>Cupriavidus</taxon>
    </lineage>
</organism>
<dbReference type="InterPro" id="IPR016181">
    <property type="entry name" value="Acyl_CoA_acyltransferase"/>
</dbReference>
<evidence type="ECO:0000313" key="2">
    <source>
        <dbReference type="Proteomes" id="UP000295294"/>
    </source>
</evidence>
<protein>
    <submittedName>
        <fullName evidence="1">Methicillin resistance protein</fullName>
    </submittedName>
</protein>
<dbReference type="OrthoDB" id="116151at2"/>
<gene>
    <name evidence="1" type="ORF">E0W60_06175</name>
</gene>
<dbReference type="EMBL" id="CP038634">
    <property type="protein sequence ID" value="QBY50758.1"/>
    <property type="molecule type" value="Genomic_DNA"/>
</dbReference>